<dbReference type="Gene3D" id="3.10.50.40">
    <property type="match status" value="1"/>
</dbReference>
<evidence type="ECO:0000256" key="3">
    <source>
        <dbReference type="ARBA" id="ARBA00022729"/>
    </source>
</evidence>
<evidence type="ECO:0000256" key="4">
    <source>
        <dbReference type="ARBA" id="ARBA00023110"/>
    </source>
</evidence>
<dbReference type="PANTHER" id="PTHR47245:SF1">
    <property type="entry name" value="FOLDASE PROTEIN PRSA"/>
    <property type="match status" value="1"/>
</dbReference>
<reference evidence="8 9" key="1">
    <citation type="submission" date="2021-03" db="EMBL/GenBank/DDBJ databases">
        <title>Genomic Encyclopedia of Type Strains, Phase IV (KMG-IV): sequencing the most valuable type-strain genomes for metagenomic binning, comparative biology and taxonomic classification.</title>
        <authorList>
            <person name="Goeker M."/>
        </authorList>
    </citation>
    <scope>NUCLEOTIDE SEQUENCE [LARGE SCALE GENOMIC DNA]</scope>
    <source>
        <strain evidence="8 9">DSM 25790</strain>
    </source>
</reference>
<dbReference type="InterPro" id="IPR046357">
    <property type="entry name" value="PPIase_dom_sf"/>
</dbReference>
<accession>A0ABS4S8D6</accession>
<evidence type="ECO:0000256" key="1">
    <source>
        <dbReference type="ARBA" id="ARBA00000971"/>
    </source>
</evidence>
<evidence type="ECO:0000313" key="9">
    <source>
        <dbReference type="Proteomes" id="UP001519294"/>
    </source>
</evidence>
<evidence type="ECO:0000256" key="5">
    <source>
        <dbReference type="ARBA" id="ARBA00023235"/>
    </source>
</evidence>
<keyword evidence="3" id="KW-0732">Signal</keyword>
<name>A0ABS4S8D6_9BACI</name>
<dbReference type="PROSITE" id="PS50198">
    <property type="entry name" value="PPIC_PPIASE_2"/>
    <property type="match status" value="1"/>
</dbReference>
<dbReference type="Proteomes" id="UP001519294">
    <property type="component" value="Unassembled WGS sequence"/>
</dbReference>
<dbReference type="EC" id="5.2.1.8" evidence="2"/>
<gene>
    <name evidence="8" type="ORF">J2Z81_001093</name>
</gene>
<dbReference type="PANTHER" id="PTHR47245">
    <property type="entry name" value="PEPTIDYLPROLYL ISOMERASE"/>
    <property type="match status" value="1"/>
</dbReference>
<feature type="domain" description="PpiC" evidence="7">
    <location>
        <begin position="163"/>
        <end position="255"/>
    </location>
</feature>
<keyword evidence="9" id="KW-1185">Reference proteome</keyword>
<comment type="catalytic activity">
    <reaction evidence="1">
        <text>[protein]-peptidylproline (omega=180) = [protein]-peptidylproline (omega=0)</text>
        <dbReference type="Rhea" id="RHEA:16237"/>
        <dbReference type="Rhea" id="RHEA-COMP:10747"/>
        <dbReference type="Rhea" id="RHEA-COMP:10748"/>
        <dbReference type="ChEBI" id="CHEBI:83833"/>
        <dbReference type="ChEBI" id="CHEBI:83834"/>
        <dbReference type="EC" id="5.2.1.8"/>
    </reaction>
</comment>
<keyword evidence="4 6" id="KW-0697">Rotamase</keyword>
<organism evidence="8 9">
    <name type="scientific">Virgibacillus alimentarius</name>
    <dbReference type="NCBI Taxonomy" id="698769"/>
    <lineage>
        <taxon>Bacteria</taxon>
        <taxon>Bacillati</taxon>
        <taxon>Bacillota</taxon>
        <taxon>Bacilli</taxon>
        <taxon>Bacillales</taxon>
        <taxon>Bacillaceae</taxon>
        <taxon>Virgibacillus</taxon>
    </lineage>
</organism>
<protein>
    <recommendedName>
        <fullName evidence="2">peptidylprolyl isomerase</fullName>
        <ecNumber evidence="2">5.2.1.8</ecNumber>
    </recommendedName>
</protein>
<evidence type="ECO:0000313" key="8">
    <source>
        <dbReference type="EMBL" id="MBP2257149.1"/>
    </source>
</evidence>
<comment type="caution">
    <text evidence="8">The sequence shown here is derived from an EMBL/GenBank/DDBJ whole genome shotgun (WGS) entry which is preliminary data.</text>
</comment>
<dbReference type="Gene3D" id="1.10.4030.10">
    <property type="entry name" value="Porin chaperone SurA, peptide-binding domain"/>
    <property type="match status" value="1"/>
</dbReference>
<dbReference type="InterPro" id="IPR000297">
    <property type="entry name" value="PPIase_PpiC"/>
</dbReference>
<dbReference type="Pfam" id="PF13145">
    <property type="entry name" value="Rotamase_2"/>
    <property type="match status" value="1"/>
</dbReference>
<dbReference type="SUPFAM" id="SSF54534">
    <property type="entry name" value="FKBP-like"/>
    <property type="match status" value="1"/>
</dbReference>
<dbReference type="EMBL" id="JAGIKX010000005">
    <property type="protein sequence ID" value="MBP2257149.1"/>
    <property type="molecule type" value="Genomic_DNA"/>
</dbReference>
<dbReference type="InterPro" id="IPR050245">
    <property type="entry name" value="PrsA_foldase"/>
</dbReference>
<evidence type="ECO:0000259" key="7">
    <source>
        <dbReference type="PROSITE" id="PS50198"/>
    </source>
</evidence>
<dbReference type="GO" id="GO:0003755">
    <property type="term" value="F:peptidyl-prolyl cis-trans isomerase activity"/>
    <property type="evidence" value="ECO:0007669"/>
    <property type="project" value="UniProtKB-EC"/>
</dbReference>
<keyword evidence="5 6" id="KW-0413">Isomerase</keyword>
<sequence>MSRRLLLGIVVVLLITNIATFLIWKTDEKIVIDTGGEEKEINSNKPVAIIDGAKISYDDWVSSLRRDYGEKHLKMLIDQKLVKQLAEQENIHVHEKVIDREIALLTTMQGIMTKEETARMEEKWRESILHRYQLEALLTEGIDISAGEIQKYYEQYHKQYDFQASRQYSHIVVEDKKTVEKIMDELDQGASFRLLAKEYSIDGDTKKEGGYLGFFTNKSSFVPSKYNEKAAKMEERTYSKPFKTTDGFVILYLHRNLPSITFSYDEIKPYIKRELALDKLDQPLTASPLWKKADINWIFEE</sequence>
<proteinExistence type="predicted"/>
<dbReference type="RefSeq" id="WP_226370876.1">
    <property type="nucleotide sequence ID" value="NZ_JAGIKX010000005.1"/>
</dbReference>
<evidence type="ECO:0000256" key="6">
    <source>
        <dbReference type="PROSITE-ProRule" id="PRU00278"/>
    </source>
</evidence>
<evidence type="ECO:0000256" key="2">
    <source>
        <dbReference type="ARBA" id="ARBA00013194"/>
    </source>
</evidence>